<comment type="pathway">
    <text evidence="1 5">Purine metabolism; purine nucleoside salvage.</text>
</comment>
<organism evidence="8">
    <name type="scientific">Thermorudis peleae</name>
    <dbReference type="NCBI Taxonomy" id="1382356"/>
    <lineage>
        <taxon>Bacteria</taxon>
        <taxon>Pseudomonadati</taxon>
        <taxon>Thermomicrobiota</taxon>
        <taxon>Thermomicrobia</taxon>
        <taxon>Thermomicrobia incertae sedis</taxon>
        <taxon>Thermorudis</taxon>
    </lineage>
</organism>
<reference evidence="8" key="1">
    <citation type="journal article" date="2020" name="mSystems">
        <title>Genome- and Community-Level Interaction Insights into Carbon Utilization and Element Cycling Functions of Hydrothermarchaeota in Hydrothermal Sediment.</title>
        <authorList>
            <person name="Zhou Z."/>
            <person name="Liu Y."/>
            <person name="Xu W."/>
            <person name="Pan J."/>
            <person name="Luo Z.H."/>
            <person name="Li M."/>
        </authorList>
    </citation>
    <scope>NUCLEOTIDE SEQUENCE [LARGE SCALE GENOMIC DNA]</scope>
    <source>
        <strain evidence="8">SpSt-210</strain>
    </source>
</reference>
<dbReference type="EC" id="2.4.2.1" evidence="5"/>
<comment type="function">
    <text evidence="5">The purine nucleoside phosphorylases catalyze the phosphorolytic breakdown of the N-glycosidic bond in the beta-(deoxy)ribonucleoside molecules, with the formation of the corresponding free purine bases and pentose-1-phosphate.</text>
</comment>
<comment type="similarity">
    <text evidence="2 5">Belongs to the PNP/MTAP phosphorylase family.</text>
</comment>
<proteinExistence type="inferred from homology"/>
<comment type="caution">
    <text evidence="8">The sequence shown here is derived from an EMBL/GenBank/DDBJ whole genome shotgun (WGS) entry which is preliminary data.</text>
</comment>
<feature type="binding site" evidence="6">
    <location>
        <position position="198"/>
    </location>
    <ligand>
        <name>a purine D-ribonucleoside</name>
        <dbReference type="ChEBI" id="CHEBI:142355"/>
    </ligand>
</feature>
<dbReference type="PANTHER" id="PTHR11904">
    <property type="entry name" value="METHYLTHIOADENOSINE/PURINE NUCLEOSIDE PHOSPHORYLASE"/>
    <property type="match status" value="1"/>
</dbReference>
<evidence type="ECO:0000256" key="1">
    <source>
        <dbReference type="ARBA" id="ARBA00005058"/>
    </source>
</evidence>
<evidence type="ECO:0000313" key="8">
    <source>
        <dbReference type="EMBL" id="HEG90224.1"/>
    </source>
</evidence>
<feature type="binding site" evidence="6">
    <location>
        <position position="240"/>
    </location>
    <ligand>
        <name>a purine D-ribonucleoside</name>
        <dbReference type="ChEBI" id="CHEBI:142355"/>
    </ligand>
</feature>
<feature type="binding site" evidence="6">
    <location>
        <begin position="84"/>
        <end position="86"/>
    </location>
    <ligand>
        <name>phosphate</name>
        <dbReference type="ChEBI" id="CHEBI:43474"/>
    </ligand>
</feature>
<keyword evidence="4 5" id="KW-0808">Transferase</keyword>
<dbReference type="PIRSF" id="PIRSF000477">
    <property type="entry name" value="PurNPase"/>
    <property type="match status" value="1"/>
</dbReference>
<feature type="binding site" evidence="6">
    <location>
        <position position="33"/>
    </location>
    <ligand>
        <name>phosphate</name>
        <dbReference type="ChEBI" id="CHEBI:43474"/>
    </ligand>
</feature>
<dbReference type="AlphaFoldDB" id="A0A831TFK1"/>
<dbReference type="NCBIfam" id="TIGR01697">
    <property type="entry name" value="PNPH-PUNA-XAPA"/>
    <property type="match status" value="1"/>
</dbReference>
<dbReference type="GO" id="GO:0005737">
    <property type="term" value="C:cytoplasm"/>
    <property type="evidence" value="ECO:0007669"/>
    <property type="project" value="TreeGrafter"/>
</dbReference>
<dbReference type="InterPro" id="IPR000845">
    <property type="entry name" value="Nucleoside_phosphorylase_d"/>
</dbReference>
<gene>
    <name evidence="8" type="ORF">ENP34_02075</name>
</gene>
<evidence type="ECO:0000256" key="6">
    <source>
        <dbReference type="PIRSR" id="PIRSR000477-2"/>
    </source>
</evidence>
<dbReference type="InterPro" id="IPR035994">
    <property type="entry name" value="Nucleoside_phosphorylase_sf"/>
</dbReference>
<dbReference type="EMBL" id="DSIY01000046">
    <property type="protein sequence ID" value="HEG90224.1"/>
    <property type="molecule type" value="Genomic_DNA"/>
</dbReference>
<evidence type="ECO:0000256" key="2">
    <source>
        <dbReference type="ARBA" id="ARBA00006751"/>
    </source>
</evidence>
<dbReference type="GO" id="GO:0009116">
    <property type="term" value="P:nucleoside metabolic process"/>
    <property type="evidence" value="ECO:0007669"/>
    <property type="project" value="InterPro"/>
</dbReference>
<protein>
    <recommendedName>
        <fullName evidence="5">Purine nucleoside phosphorylase</fullName>
        <ecNumber evidence="5">2.4.2.1</ecNumber>
    </recommendedName>
    <alternativeName>
        <fullName evidence="5">Inosine-guanosine phosphorylase</fullName>
    </alternativeName>
</protein>
<dbReference type="Pfam" id="PF01048">
    <property type="entry name" value="PNP_UDP_1"/>
    <property type="match status" value="1"/>
</dbReference>
<name>A0A831TFK1_9BACT</name>
<dbReference type="PANTHER" id="PTHR11904:SF9">
    <property type="entry name" value="PURINE NUCLEOSIDE PHOSPHORYLASE-RELATED"/>
    <property type="match status" value="1"/>
</dbReference>
<dbReference type="UniPathway" id="UPA00606"/>
<feature type="binding site" evidence="6">
    <location>
        <position position="64"/>
    </location>
    <ligand>
        <name>phosphate</name>
        <dbReference type="ChEBI" id="CHEBI:43474"/>
    </ligand>
</feature>
<feature type="binding site" evidence="6">
    <location>
        <position position="217"/>
    </location>
    <ligand>
        <name>phosphate</name>
        <dbReference type="ChEBI" id="CHEBI:43474"/>
    </ligand>
</feature>
<accession>A0A831TFK1</accession>
<feature type="binding site" evidence="6">
    <location>
        <position position="116"/>
    </location>
    <ligand>
        <name>phosphate</name>
        <dbReference type="ChEBI" id="CHEBI:43474"/>
    </ligand>
</feature>
<keyword evidence="3 5" id="KW-0328">Glycosyltransferase</keyword>
<evidence type="ECO:0000259" key="7">
    <source>
        <dbReference type="Pfam" id="PF01048"/>
    </source>
</evidence>
<dbReference type="GO" id="GO:0004731">
    <property type="term" value="F:purine-nucleoside phosphorylase activity"/>
    <property type="evidence" value="ECO:0007669"/>
    <property type="project" value="UniProtKB-EC"/>
</dbReference>
<sequence>MKAGIAQNEAARRLASLCAGAGVQPRVAVIAGSGLGALAERVEVARREEMDRVLGVAAPPVGGHARELLLGSWAGVPILLFLGRYHLYQGLSAAEVATPVAALAGSTVRALVVTNAAGGIDERLQPGDLMLIADHLFLPGLAGQSPLIPPPSQAGIEFVPMRDAYDPELRALARQVAGELGLPLREGVYAMVAGPSYETSAELRMLRLLGAQAVGMSTAPEVVMARTLGIRVLGISVITNRAVPEETTAPSHEEVLEAGKRAGPLLARLIEQLLPGLVEGTTAHDTLR</sequence>
<dbReference type="NCBIfam" id="NF006054">
    <property type="entry name" value="PRK08202.1"/>
    <property type="match status" value="1"/>
</dbReference>
<dbReference type="InterPro" id="IPR011268">
    <property type="entry name" value="Purine_phosphorylase"/>
</dbReference>
<evidence type="ECO:0000256" key="4">
    <source>
        <dbReference type="ARBA" id="ARBA00022679"/>
    </source>
</evidence>
<evidence type="ECO:0000256" key="5">
    <source>
        <dbReference type="PIRNR" id="PIRNR000477"/>
    </source>
</evidence>
<feature type="domain" description="Nucleoside phosphorylase" evidence="7">
    <location>
        <begin position="27"/>
        <end position="274"/>
    </location>
</feature>
<dbReference type="Gene3D" id="3.40.50.1580">
    <property type="entry name" value="Nucleoside phosphorylase domain"/>
    <property type="match status" value="1"/>
</dbReference>
<dbReference type="CDD" id="cd09009">
    <property type="entry name" value="PNP-EcPNPII_like"/>
    <property type="match status" value="1"/>
</dbReference>
<dbReference type="SUPFAM" id="SSF53167">
    <property type="entry name" value="Purine and uridine phosphorylases"/>
    <property type="match status" value="1"/>
</dbReference>
<evidence type="ECO:0000256" key="3">
    <source>
        <dbReference type="ARBA" id="ARBA00022676"/>
    </source>
</evidence>